<evidence type="ECO:0000313" key="2">
    <source>
        <dbReference type="Proteomes" id="UP000190797"/>
    </source>
</evidence>
<dbReference type="SUPFAM" id="SSF89232">
    <property type="entry name" value="Hypothetical protein TM1070"/>
    <property type="match status" value="1"/>
</dbReference>
<evidence type="ECO:0008006" key="3">
    <source>
        <dbReference type="Google" id="ProtNLM"/>
    </source>
</evidence>
<dbReference type="OrthoDB" id="3543272at2"/>
<evidence type="ECO:0000313" key="1">
    <source>
        <dbReference type="EMBL" id="AQZ64621.1"/>
    </source>
</evidence>
<dbReference type="EMBL" id="CP017717">
    <property type="protein sequence ID" value="AQZ64621.1"/>
    <property type="molecule type" value="Genomic_DNA"/>
</dbReference>
<dbReference type="InterPro" id="IPR036698">
    <property type="entry name" value="TM1070-like_sf"/>
</dbReference>
<dbReference type="AlphaFoldDB" id="A0A1V0A334"/>
<reference evidence="2" key="1">
    <citation type="journal article" date="2017" name="Med. Chem. Commun.">
        <title>Nonomuraea sp. ATCC 55076 harbours the largest actinomycete chromosome to date and the kistamicin biosynthetic gene cluster.</title>
        <authorList>
            <person name="Nazari B."/>
            <person name="Forneris C.C."/>
            <person name="Gibson M.I."/>
            <person name="Moon K."/>
            <person name="Schramma K.R."/>
            <person name="Seyedsayamdost M.R."/>
        </authorList>
    </citation>
    <scope>NUCLEOTIDE SEQUENCE [LARGE SCALE GENOMIC DNA]</scope>
    <source>
        <strain evidence="2">ATCC 55076</strain>
    </source>
</reference>
<sequence>MGTMVRYGKMAITDGCLPGDRLDLYNTGPGDAHVEVTFCAEGGRPQGPFRLVVPSQRTRSHVLADLAGPGLPAPERRYSVVVVSDAPVLVRAAQRVPEPRRPAA</sequence>
<dbReference type="KEGG" id="noa:BKM31_26975"/>
<dbReference type="RefSeq" id="WP_080040865.1">
    <property type="nucleotide sequence ID" value="NZ_CP017717.1"/>
</dbReference>
<keyword evidence="2" id="KW-1185">Reference proteome</keyword>
<dbReference type="Proteomes" id="UP000190797">
    <property type="component" value="Chromosome"/>
</dbReference>
<protein>
    <recommendedName>
        <fullName evidence="3">Sensory rhodopsin transducer</fullName>
    </recommendedName>
</protein>
<organism evidence="1 2">
    <name type="scientific">[Actinomadura] parvosata subsp. kistnae</name>
    <dbReference type="NCBI Taxonomy" id="1909395"/>
    <lineage>
        <taxon>Bacteria</taxon>
        <taxon>Bacillati</taxon>
        <taxon>Actinomycetota</taxon>
        <taxon>Actinomycetes</taxon>
        <taxon>Streptosporangiales</taxon>
        <taxon>Streptosporangiaceae</taxon>
        <taxon>Nonomuraea</taxon>
    </lineage>
</organism>
<dbReference type="Gene3D" id="2.60.290.11">
    <property type="entry name" value="TM1070-like"/>
    <property type="match status" value="1"/>
</dbReference>
<proteinExistence type="predicted"/>
<gene>
    <name evidence="1" type="ORF">BKM31_26975</name>
</gene>
<accession>A0A1V0A334</accession>
<dbReference type="InterPro" id="IPR009794">
    <property type="entry name" value="ASRT"/>
</dbReference>
<name>A0A1V0A334_9ACTN</name>
<dbReference type="Pfam" id="PF07100">
    <property type="entry name" value="ASRT"/>
    <property type="match status" value="1"/>
</dbReference>